<keyword evidence="4 14" id="KW-1134">Transmembrane beta strand</keyword>
<evidence type="ECO:0000256" key="14">
    <source>
        <dbReference type="PROSITE-ProRule" id="PRU01360"/>
    </source>
</evidence>
<dbReference type="PANTHER" id="PTHR32552">
    <property type="entry name" value="FERRICHROME IRON RECEPTOR-RELATED"/>
    <property type="match status" value="1"/>
</dbReference>
<dbReference type="InterPro" id="IPR012910">
    <property type="entry name" value="Plug_dom"/>
</dbReference>
<evidence type="ECO:0000256" key="5">
    <source>
        <dbReference type="ARBA" id="ARBA00022496"/>
    </source>
</evidence>
<organism evidence="19">
    <name type="scientific">Vibrio sp. HB236076</name>
    <dbReference type="NCBI Taxonomy" id="3232307"/>
    <lineage>
        <taxon>Bacteria</taxon>
        <taxon>Pseudomonadati</taxon>
        <taxon>Pseudomonadota</taxon>
        <taxon>Gammaproteobacteria</taxon>
        <taxon>Vibrionales</taxon>
        <taxon>Vibrionaceae</taxon>
        <taxon>Vibrio</taxon>
    </lineage>
</organism>
<feature type="domain" description="TonB-dependent receptor plug" evidence="18">
    <location>
        <begin position="56"/>
        <end position="158"/>
    </location>
</feature>
<evidence type="ECO:0000256" key="6">
    <source>
        <dbReference type="ARBA" id="ARBA00022692"/>
    </source>
</evidence>
<dbReference type="RefSeq" id="WP_306101568.1">
    <property type="nucleotide sequence ID" value="NZ_CP162601.1"/>
</dbReference>
<keyword evidence="3 14" id="KW-0813">Transport</keyword>
<dbReference type="Pfam" id="PF07715">
    <property type="entry name" value="Plug"/>
    <property type="match status" value="1"/>
</dbReference>
<evidence type="ECO:0000256" key="16">
    <source>
        <dbReference type="SAM" id="SignalP"/>
    </source>
</evidence>
<name>A0AB39HGH9_9VIBR</name>
<dbReference type="GO" id="GO:0015344">
    <property type="term" value="F:siderophore uptake transmembrane transporter activity"/>
    <property type="evidence" value="ECO:0007669"/>
    <property type="project" value="TreeGrafter"/>
</dbReference>
<evidence type="ECO:0000256" key="8">
    <source>
        <dbReference type="ARBA" id="ARBA00023004"/>
    </source>
</evidence>
<evidence type="ECO:0000313" key="19">
    <source>
        <dbReference type="EMBL" id="XDK26263.1"/>
    </source>
</evidence>
<evidence type="ECO:0000256" key="2">
    <source>
        <dbReference type="ARBA" id="ARBA00009810"/>
    </source>
</evidence>
<dbReference type="SUPFAM" id="SSF56935">
    <property type="entry name" value="Porins"/>
    <property type="match status" value="1"/>
</dbReference>
<dbReference type="GO" id="GO:0015891">
    <property type="term" value="P:siderophore transport"/>
    <property type="evidence" value="ECO:0007669"/>
    <property type="project" value="InterPro"/>
</dbReference>
<feature type="domain" description="TonB-dependent receptor-like beta-barrel" evidence="17">
    <location>
        <begin position="231"/>
        <end position="679"/>
    </location>
</feature>
<dbReference type="GO" id="GO:0009279">
    <property type="term" value="C:cell outer membrane"/>
    <property type="evidence" value="ECO:0007669"/>
    <property type="project" value="UniProtKB-SubCell"/>
</dbReference>
<dbReference type="NCBIfam" id="TIGR01783">
    <property type="entry name" value="TonB-siderophor"/>
    <property type="match status" value="1"/>
</dbReference>
<keyword evidence="9" id="KW-0406">Ion transport</keyword>
<keyword evidence="13 14" id="KW-0998">Cell outer membrane</keyword>
<evidence type="ECO:0000256" key="10">
    <source>
        <dbReference type="ARBA" id="ARBA00023077"/>
    </source>
</evidence>
<dbReference type="AlphaFoldDB" id="A0AB39HGH9"/>
<dbReference type="GO" id="GO:0038023">
    <property type="term" value="F:signaling receptor activity"/>
    <property type="evidence" value="ECO:0007669"/>
    <property type="project" value="InterPro"/>
</dbReference>
<dbReference type="Pfam" id="PF00593">
    <property type="entry name" value="TonB_dep_Rec_b-barrel"/>
    <property type="match status" value="1"/>
</dbReference>
<keyword evidence="5" id="KW-0410">Iron transport</keyword>
<keyword evidence="8" id="KW-0408">Iron</keyword>
<evidence type="ECO:0000256" key="13">
    <source>
        <dbReference type="ARBA" id="ARBA00023237"/>
    </source>
</evidence>
<dbReference type="InterPro" id="IPR010105">
    <property type="entry name" value="TonB_sidphr_rcpt"/>
</dbReference>
<keyword evidence="12 19" id="KW-0675">Receptor</keyword>
<evidence type="ECO:0000256" key="1">
    <source>
        <dbReference type="ARBA" id="ARBA00004571"/>
    </source>
</evidence>
<accession>A0AB39HGH9</accession>
<dbReference type="InterPro" id="IPR000531">
    <property type="entry name" value="Beta-barrel_TonB"/>
</dbReference>
<comment type="similarity">
    <text evidence="2 14 15">Belongs to the TonB-dependent receptor family.</text>
</comment>
<evidence type="ECO:0000256" key="9">
    <source>
        <dbReference type="ARBA" id="ARBA00023065"/>
    </source>
</evidence>
<evidence type="ECO:0000259" key="17">
    <source>
        <dbReference type="Pfam" id="PF00593"/>
    </source>
</evidence>
<keyword evidence="10 15" id="KW-0798">TonB box</keyword>
<keyword evidence="6 14" id="KW-0812">Transmembrane</keyword>
<dbReference type="EMBL" id="CP162601">
    <property type="protein sequence ID" value="XDK26263.1"/>
    <property type="molecule type" value="Genomic_DNA"/>
</dbReference>
<dbReference type="Gene3D" id="2.170.130.10">
    <property type="entry name" value="TonB-dependent receptor, plug domain"/>
    <property type="match status" value="1"/>
</dbReference>
<evidence type="ECO:0000256" key="3">
    <source>
        <dbReference type="ARBA" id="ARBA00022448"/>
    </source>
</evidence>
<protein>
    <submittedName>
        <fullName evidence="19">TonB-dependent siderophore receptor</fullName>
    </submittedName>
</protein>
<evidence type="ECO:0000256" key="7">
    <source>
        <dbReference type="ARBA" id="ARBA00022729"/>
    </source>
</evidence>
<proteinExistence type="inferred from homology"/>
<keyword evidence="11 14" id="KW-0472">Membrane</keyword>
<dbReference type="Gene3D" id="2.40.170.20">
    <property type="entry name" value="TonB-dependent receptor, beta-barrel domain"/>
    <property type="match status" value="1"/>
</dbReference>
<dbReference type="KEGG" id="vih:AB0763_06405"/>
<dbReference type="InterPro" id="IPR037066">
    <property type="entry name" value="Plug_dom_sf"/>
</dbReference>
<evidence type="ECO:0000259" key="18">
    <source>
        <dbReference type="Pfam" id="PF07715"/>
    </source>
</evidence>
<comment type="subcellular location">
    <subcellularLocation>
        <location evidence="1 14">Cell outer membrane</location>
        <topology evidence="1 14">Multi-pass membrane protein</topology>
    </subcellularLocation>
</comment>
<keyword evidence="7 16" id="KW-0732">Signal</keyword>
<evidence type="ECO:0000256" key="4">
    <source>
        <dbReference type="ARBA" id="ARBA00022452"/>
    </source>
</evidence>
<reference evidence="19" key="1">
    <citation type="submission" date="2024-07" db="EMBL/GenBank/DDBJ databases">
        <title>Genome Analysis of a Potential Novel Vibrio Species Secreting pH- and Thermo-stable Alginate Lyase and its Application in Producing Alginate Oligosaccharides.</title>
        <authorList>
            <person name="Huang H."/>
            <person name="Bao K."/>
        </authorList>
    </citation>
    <scope>NUCLEOTIDE SEQUENCE</scope>
    <source>
        <strain evidence="19">HB236076</strain>
    </source>
</reference>
<feature type="chain" id="PRO_5044347547" evidence="16">
    <location>
        <begin position="28"/>
        <end position="709"/>
    </location>
</feature>
<dbReference type="InterPro" id="IPR036942">
    <property type="entry name" value="Beta-barrel_TonB_sf"/>
</dbReference>
<sequence length="709" mass="79752">MHHPCYFNKTTIACSVAAILFSPISFAETGTIDPDTVTVFGKAYRNTATKTSLTPEETPQAVTTISSNEIESRSATSLNQILRYAPGITTENKGGSVTMYDNYTIRGFSSYQSFYDGLVLQYLTGWNLQPQIDPFALEQVEIFKGPTSVLYGSMPPGGMVNMIAKSPQDVAHTEFDFSVGNRNLKKVAIDTTGPIGDGNLRYRLIASAKKRDSQIDYAEEERYLIAPSLDWQVSDQTLINFNAYYQTDPAMGINSSLPTLDGTSSSTSVGDVNWSQFQRDFVLLGYKVNHDFNDQWSFLQNVRYLDASLKQKNTYHSCYTYSGTYYCGYDESTGTLSRNIYSTEESSHGLVVDNQFTGFAITGQVEHNLLLGVDYQKLSGKSNYKEYSTSDSDFYTFNVQSPNNDLLDTSTLSTVYDNTYDISLKQLGIYLQDQMRWDQWVFLTGLRWDHYKASSIDDASNSSTDQHNISYRVGALYEFNNGVSPYLSYATSFEPTTGTDADTGEAYKPETSSQWETGFKYQSPNRALHGSIAVYQIVKKDALVTNYEDYIDPELQVGEITSQGVELQIAWQPNQDWHLNTSYTYSDVEITQDSAYDLEGTTPIYSPKHSAKLWASYLGFKGLNIDTGVRYVGSMQKDATNTQGKVPSYTLVDLSVDYDLSALSPEFNGISTRLSANNLFNKEYYTCYDETNCWYGEERIWEVNLKIEL</sequence>
<dbReference type="InterPro" id="IPR039426">
    <property type="entry name" value="TonB-dep_rcpt-like"/>
</dbReference>
<evidence type="ECO:0000256" key="15">
    <source>
        <dbReference type="RuleBase" id="RU003357"/>
    </source>
</evidence>
<evidence type="ECO:0000256" key="12">
    <source>
        <dbReference type="ARBA" id="ARBA00023170"/>
    </source>
</evidence>
<dbReference type="CDD" id="cd01347">
    <property type="entry name" value="ligand_gated_channel"/>
    <property type="match status" value="1"/>
</dbReference>
<evidence type="ECO:0000256" key="11">
    <source>
        <dbReference type="ARBA" id="ARBA00023136"/>
    </source>
</evidence>
<gene>
    <name evidence="19" type="ORF">AB0763_06405</name>
</gene>
<feature type="signal peptide" evidence="16">
    <location>
        <begin position="1"/>
        <end position="27"/>
    </location>
</feature>
<dbReference type="PANTHER" id="PTHR32552:SF68">
    <property type="entry name" value="FERRICHROME OUTER MEMBRANE TRANSPORTER_PHAGE RECEPTOR"/>
    <property type="match status" value="1"/>
</dbReference>
<dbReference type="PROSITE" id="PS52016">
    <property type="entry name" value="TONB_DEPENDENT_REC_3"/>
    <property type="match status" value="1"/>
</dbReference>